<proteinExistence type="predicted"/>
<dbReference type="PANTHER" id="PTHR47222">
    <property type="entry name" value="ZINC FINGER PROTEIN 532-RELATED"/>
    <property type="match status" value="1"/>
</dbReference>
<gene>
    <name evidence="2" type="ORF">AAFF_G00427770</name>
</gene>
<dbReference type="EMBL" id="JAINUG010000090">
    <property type="protein sequence ID" value="KAJ8398522.1"/>
    <property type="molecule type" value="Genomic_DNA"/>
</dbReference>
<sequence length="159" mass="17086">MRRHRRTIHEGLGRVFQCQYCTEGIRTFGSRLVLEKRPRIQHGMAAWDQESPLPGDGQSPAWSLKPVAPGLPCSEGAGSSSEAPAQTLGKCARQLSEEGESLRSRPAGAPARHRFIARRLQGHPDDNPDNDPSSAAPSARASTAPADLALLSSSRSRGL</sequence>
<dbReference type="AlphaFoldDB" id="A0AAD7S9K9"/>
<keyword evidence="3" id="KW-1185">Reference proteome</keyword>
<feature type="region of interest" description="Disordered" evidence="1">
    <location>
        <begin position="45"/>
        <end position="159"/>
    </location>
</feature>
<feature type="compositionally biased region" description="Low complexity" evidence="1">
    <location>
        <begin position="74"/>
        <end position="83"/>
    </location>
</feature>
<dbReference type="InterPro" id="IPR045914">
    <property type="entry name" value="Zn532-like"/>
</dbReference>
<organism evidence="2 3">
    <name type="scientific">Aldrovandia affinis</name>
    <dbReference type="NCBI Taxonomy" id="143900"/>
    <lineage>
        <taxon>Eukaryota</taxon>
        <taxon>Metazoa</taxon>
        <taxon>Chordata</taxon>
        <taxon>Craniata</taxon>
        <taxon>Vertebrata</taxon>
        <taxon>Euteleostomi</taxon>
        <taxon>Actinopterygii</taxon>
        <taxon>Neopterygii</taxon>
        <taxon>Teleostei</taxon>
        <taxon>Notacanthiformes</taxon>
        <taxon>Halosauridae</taxon>
        <taxon>Aldrovandia</taxon>
    </lineage>
</organism>
<accession>A0AAD7S9K9</accession>
<evidence type="ECO:0000313" key="2">
    <source>
        <dbReference type="EMBL" id="KAJ8398522.1"/>
    </source>
</evidence>
<feature type="compositionally biased region" description="Low complexity" evidence="1">
    <location>
        <begin position="130"/>
        <end position="159"/>
    </location>
</feature>
<name>A0AAD7S9K9_9TELE</name>
<dbReference type="Proteomes" id="UP001221898">
    <property type="component" value="Unassembled WGS sequence"/>
</dbReference>
<comment type="caution">
    <text evidence="2">The sequence shown here is derived from an EMBL/GenBank/DDBJ whole genome shotgun (WGS) entry which is preliminary data.</text>
</comment>
<protein>
    <submittedName>
        <fullName evidence="2">Uncharacterized protein</fullName>
    </submittedName>
</protein>
<reference evidence="2" key="1">
    <citation type="journal article" date="2023" name="Science">
        <title>Genome structures resolve the early diversification of teleost fishes.</title>
        <authorList>
            <person name="Parey E."/>
            <person name="Louis A."/>
            <person name="Montfort J."/>
            <person name="Bouchez O."/>
            <person name="Roques C."/>
            <person name="Iampietro C."/>
            <person name="Lluch J."/>
            <person name="Castinel A."/>
            <person name="Donnadieu C."/>
            <person name="Desvignes T."/>
            <person name="Floi Bucao C."/>
            <person name="Jouanno E."/>
            <person name="Wen M."/>
            <person name="Mejri S."/>
            <person name="Dirks R."/>
            <person name="Jansen H."/>
            <person name="Henkel C."/>
            <person name="Chen W.J."/>
            <person name="Zahm M."/>
            <person name="Cabau C."/>
            <person name="Klopp C."/>
            <person name="Thompson A.W."/>
            <person name="Robinson-Rechavi M."/>
            <person name="Braasch I."/>
            <person name="Lecointre G."/>
            <person name="Bobe J."/>
            <person name="Postlethwait J.H."/>
            <person name="Berthelot C."/>
            <person name="Roest Crollius H."/>
            <person name="Guiguen Y."/>
        </authorList>
    </citation>
    <scope>NUCLEOTIDE SEQUENCE</scope>
    <source>
        <strain evidence="2">NC1722</strain>
    </source>
</reference>
<feature type="compositionally biased region" description="Basic residues" evidence="1">
    <location>
        <begin position="111"/>
        <end position="121"/>
    </location>
</feature>
<evidence type="ECO:0000256" key="1">
    <source>
        <dbReference type="SAM" id="MobiDB-lite"/>
    </source>
</evidence>
<dbReference type="PANTHER" id="PTHR47222:SF2">
    <property type="entry name" value="ZINC FINGER PROTEIN 687"/>
    <property type="match status" value="1"/>
</dbReference>
<evidence type="ECO:0000313" key="3">
    <source>
        <dbReference type="Proteomes" id="UP001221898"/>
    </source>
</evidence>